<evidence type="ECO:0000256" key="6">
    <source>
        <dbReference type="ARBA" id="ARBA00023004"/>
    </source>
</evidence>
<evidence type="ECO:0000256" key="1">
    <source>
        <dbReference type="ARBA" id="ARBA00001971"/>
    </source>
</evidence>
<feature type="binding site" description="axial binding residue" evidence="9">
    <location>
        <position position="358"/>
    </location>
    <ligand>
        <name>heme</name>
        <dbReference type="ChEBI" id="CHEBI:30413"/>
    </ligand>
    <ligandPart>
        <name>Fe</name>
        <dbReference type="ChEBI" id="CHEBI:18248"/>
    </ligandPart>
</feature>
<keyword evidence="7 10" id="KW-0503">Monooxygenase</keyword>
<evidence type="ECO:0000256" key="4">
    <source>
        <dbReference type="ARBA" id="ARBA00022617"/>
    </source>
</evidence>
<dbReference type="InterPro" id="IPR017972">
    <property type="entry name" value="Cyt_P450_CS"/>
</dbReference>
<dbReference type="InterPro" id="IPR036396">
    <property type="entry name" value="Cyt_P450_sf"/>
</dbReference>
<keyword evidence="12" id="KW-1185">Reference proteome</keyword>
<protein>
    <recommendedName>
        <fullName evidence="13">Cytochrome P450</fullName>
    </recommendedName>
</protein>
<keyword evidence="10" id="KW-0560">Oxidoreductase</keyword>
<comment type="subcellular location">
    <subcellularLocation>
        <location evidence="2">Endoplasmic reticulum membrane</location>
    </subcellularLocation>
</comment>
<comment type="similarity">
    <text evidence="3 10">Belongs to the cytochrome P450 family.</text>
</comment>
<evidence type="ECO:0000256" key="7">
    <source>
        <dbReference type="ARBA" id="ARBA00023033"/>
    </source>
</evidence>
<dbReference type="PROSITE" id="PS00086">
    <property type="entry name" value="CYTOCHROME_P450"/>
    <property type="match status" value="1"/>
</dbReference>
<keyword evidence="9 10" id="KW-0479">Metal-binding</keyword>
<evidence type="ECO:0000256" key="3">
    <source>
        <dbReference type="ARBA" id="ARBA00010617"/>
    </source>
</evidence>
<name>A0A7R9LP40_9ACAR</name>
<dbReference type="CDD" id="cd20628">
    <property type="entry name" value="CYP4"/>
    <property type="match status" value="1"/>
</dbReference>
<evidence type="ECO:0000313" key="11">
    <source>
        <dbReference type="EMBL" id="CAD7645193.1"/>
    </source>
</evidence>
<dbReference type="PANTHER" id="PTHR24291:SF189">
    <property type="entry name" value="CYTOCHROME P450 4C3-RELATED"/>
    <property type="match status" value="1"/>
</dbReference>
<reference evidence="11" key="1">
    <citation type="submission" date="2020-11" db="EMBL/GenBank/DDBJ databases">
        <authorList>
            <person name="Tran Van P."/>
        </authorList>
    </citation>
    <scope>NUCLEOTIDE SEQUENCE</scope>
</reference>
<dbReference type="Proteomes" id="UP000759131">
    <property type="component" value="Unassembled WGS sequence"/>
</dbReference>
<dbReference type="EMBL" id="CAJPIZ010033460">
    <property type="protein sequence ID" value="CAG2120444.1"/>
    <property type="molecule type" value="Genomic_DNA"/>
</dbReference>
<dbReference type="GO" id="GO:0016705">
    <property type="term" value="F:oxidoreductase activity, acting on paired donors, with incorporation or reduction of molecular oxygen"/>
    <property type="evidence" value="ECO:0007669"/>
    <property type="project" value="InterPro"/>
</dbReference>
<accession>A0A7R9LP40</accession>
<feature type="non-terminal residue" evidence="11">
    <location>
        <position position="1"/>
    </location>
</feature>
<dbReference type="PANTHER" id="PTHR24291">
    <property type="entry name" value="CYTOCHROME P450 FAMILY 4"/>
    <property type="match status" value="1"/>
</dbReference>
<feature type="non-terminal residue" evidence="11">
    <location>
        <position position="371"/>
    </location>
</feature>
<dbReference type="Gene3D" id="1.10.630.10">
    <property type="entry name" value="Cytochrome P450"/>
    <property type="match status" value="1"/>
</dbReference>
<evidence type="ECO:0000256" key="10">
    <source>
        <dbReference type="RuleBase" id="RU000461"/>
    </source>
</evidence>
<dbReference type="GO" id="GO:0020037">
    <property type="term" value="F:heme binding"/>
    <property type="evidence" value="ECO:0007669"/>
    <property type="project" value="InterPro"/>
</dbReference>
<dbReference type="OrthoDB" id="6433301at2759"/>
<dbReference type="GO" id="GO:0005789">
    <property type="term" value="C:endoplasmic reticulum membrane"/>
    <property type="evidence" value="ECO:0007669"/>
    <property type="project" value="UniProtKB-SubCell"/>
</dbReference>
<dbReference type="Pfam" id="PF00067">
    <property type="entry name" value="p450"/>
    <property type="match status" value="1"/>
</dbReference>
<proteinExistence type="inferred from homology"/>
<dbReference type="AlphaFoldDB" id="A0A7R9LP40"/>
<evidence type="ECO:0000256" key="9">
    <source>
        <dbReference type="PIRSR" id="PIRSR602401-1"/>
    </source>
</evidence>
<evidence type="ECO:0000256" key="5">
    <source>
        <dbReference type="ARBA" id="ARBA00022824"/>
    </source>
</evidence>
<dbReference type="InterPro" id="IPR001128">
    <property type="entry name" value="Cyt_P450"/>
</dbReference>
<evidence type="ECO:0000256" key="8">
    <source>
        <dbReference type="ARBA" id="ARBA00023136"/>
    </source>
</evidence>
<comment type="cofactor">
    <cofactor evidence="1 9">
        <name>heme</name>
        <dbReference type="ChEBI" id="CHEBI:30413"/>
    </cofactor>
</comment>
<dbReference type="GO" id="GO:0004497">
    <property type="term" value="F:monooxygenase activity"/>
    <property type="evidence" value="ECO:0007669"/>
    <property type="project" value="UniProtKB-KW"/>
</dbReference>
<evidence type="ECO:0000256" key="2">
    <source>
        <dbReference type="ARBA" id="ARBA00004586"/>
    </source>
</evidence>
<dbReference type="InterPro" id="IPR002401">
    <property type="entry name" value="Cyt_P450_E_grp-I"/>
</dbReference>
<keyword evidence="4 9" id="KW-0349">Heme</keyword>
<keyword evidence="8" id="KW-0472">Membrane</keyword>
<gene>
    <name evidence="11" type="ORF">OSB1V03_LOCUS20391</name>
</gene>
<organism evidence="11">
    <name type="scientific">Medioppia subpectinata</name>
    <dbReference type="NCBI Taxonomy" id="1979941"/>
    <lineage>
        <taxon>Eukaryota</taxon>
        <taxon>Metazoa</taxon>
        <taxon>Ecdysozoa</taxon>
        <taxon>Arthropoda</taxon>
        <taxon>Chelicerata</taxon>
        <taxon>Arachnida</taxon>
        <taxon>Acari</taxon>
        <taxon>Acariformes</taxon>
        <taxon>Sarcoptiformes</taxon>
        <taxon>Oribatida</taxon>
        <taxon>Brachypylina</taxon>
        <taxon>Oppioidea</taxon>
        <taxon>Oppiidae</taxon>
        <taxon>Medioppia</taxon>
    </lineage>
</organism>
<dbReference type="InterPro" id="IPR050196">
    <property type="entry name" value="Cytochrome_P450_Monoox"/>
</dbReference>
<dbReference type="PRINTS" id="PR00463">
    <property type="entry name" value="EP450I"/>
</dbReference>
<dbReference type="EMBL" id="OC888035">
    <property type="protein sequence ID" value="CAD7645193.1"/>
    <property type="molecule type" value="Genomic_DNA"/>
</dbReference>
<keyword evidence="6 9" id="KW-0408">Iron</keyword>
<dbReference type="PRINTS" id="PR00385">
    <property type="entry name" value="P450"/>
</dbReference>
<keyword evidence="5" id="KW-0256">Endoplasmic reticulum</keyword>
<dbReference type="SUPFAM" id="SSF48264">
    <property type="entry name" value="Cytochrome P450"/>
    <property type="match status" value="1"/>
</dbReference>
<evidence type="ECO:0000313" key="12">
    <source>
        <dbReference type="Proteomes" id="UP000759131"/>
    </source>
</evidence>
<evidence type="ECO:0008006" key="13">
    <source>
        <dbReference type="Google" id="ProtNLM"/>
    </source>
</evidence>
<sequence>KDNVNIEKPIEYQLLYDWLGKGLLINDNSNLWRERRKLLTPAFHHKILDQFVPIFNKNTDILLDRLRESTAKDCVNICDLVFPAALDIITETGMGMKINAQQNENLDYIQAIQDMGRILHLRMFNPLLRINWLFKRTQLGRQYDRNLNVSHTLTRRVIRERKQYIIDSRDREGSHTGADIDGHKRGKRLAFLDLLLGQHLSDNRLSLEDIREEVDTFMFAGHDTTAICLSWTLYFIGLHPEVQRLIHDELDRVLVANRDVTYDDIKELRYLESTLKESMRLRPPVPAIIRALTHDLQLGNYIVPAGVSLYLMIDTLHVDPTVYPDPLAFRPERFLDEAECAGRHPFSYVPFSAGIRNCIGQKFALNELKIV</sequence>
<dbReference type="GO" id="GO:0005506">
    <property type="term" value="F:iron ion binding"/>
    <property type="evidence" value="ECO:0007669"/>
    <property type="project" value="InterPro"/>
</dbReference>